<dbReference type="GO" id="GO:0102009">
    <property type="term" value="F:proline dipeptidase activity"/>
    <property type="evidence" value="ECO:0007669"/>
    <property type="project" value="UniProtKB-EC"/>
</dbReference>
<gene>
    <name evidence="17" type="ORF">BSTOLATCC_MIC22287</name>
</gene>
<dbReference type="InterPro" id="IPR036005">
    <property type="entry name" value="Creatinase/aminopeptidase-like"/>
</dbReference>
<comment type="similarity">
    <text evidence="9">Belongs to the peptidase M24B family. Eukaryotic-type prolidase subfamily.</text>
</comment>
<reference evidence="17" key="1">
    <citation type="submission" date="2021-09" db="EMBL/GenBank/DDBJ databases">
        <authorList>
            <consortium name="AG Swart"/>
            <person name="Singh M."/>
            <person name="Singh A."/>
            <person name="Seah K."/>
            <person name="Emmerich C."/>
        </authorList>
    </citation>
    <scope>NUCLEOTIDE SEQUENCE</scope>
    <source>
        <strain evidence="17">ATCC30299</strain>
    </source>
</reference>
<dbReference type="GO" id="GO:0006508">
    <property type="term" value="P:proteolysis"/>
    <property type="evidence" value="ECO:0007669"/>
    <property type="project" value="UniProtKB-KW"/>
</dbReference>
<evidence type="ECO:0000256" key="13">
    <source>
        <dbReference type="ARBA" id="ARBA00044284"/>
    </source>
</evidence>
<dbReference type="GO" id="GO:0030145">
    <property type="term" value="F:manganese ion binding"/>
    <property type="evidence" value="ECO:0007669"/>
    <property type="project" value="InterPro"/>
</dbReference>
<name>A0AAU9J111_9CILI</name>
<evidence type="ECO:0000256" key="11">
    <source>
        <dbReference type="ARBA" id="ARBA00044141"/>
    </source>
</evidence>
<dbReference type="InterPro" id="IPR007865">
    <property type="entry name" value="Aminopep_P_N"/>
</dbReference>
<dbReference type="EC" id="3.4.13.9" evidence="10"/>
<evidence type="ECO:0000256" key="7">
    <source>
        <dbReference type="ARBA" id="ARBA00023049"/>
    </source>
</evidence>
<keyword evidence="5" id="KW-0378">Hydrolase</keyword>
<dbReference type="FunFam" id="3.90.230.10:FF:000002">
    <property type="entry name" value="Xaa-Pro aminopeptidase 3"/>
    <property type="match status" value="1"/>
</dbReference>
<evidence type="ECO:0000256" key="9">
    <source>
        <dbReference type="ARBA" id="ARBA00043990"/>
    </source>
</evidence>
<dbReference type="SUPFAM" id="SSF55920">
    <property type="entry name" value="Creatinase/aminopeptidase"/>
    <property type="match status" value="1"/>
</dbReference>
<dbReference type="PANTHER" id="PTHR48480:SF2">
    <property type="entry name" value="PEPTIDASE D"/>
    <property type="match status" value="1"/>
</dbReference>
<keyword evidence="18" id="KW-1185">Reference proteome</keyword>
<evidence type="ECO:0000256" key="10">
    <source>
        <dbReference type="ARBA" id="ARBA00044051"/>
    </source>
</evidence>
<keyword evidence="7" id="KW-0482">Metalloprotease</keyword>
<dbReference type="Gene3D" id="3.40.350.10">
    <property type="entry name" value="Creatinase/prolidase N-terminal domain"/>
    <property type="match status" value="1"/>
</dbReference>
<dbReference type="InterPro" id="IPR052433">
    <property type="entry name" value="X-Pro_dipept-like"/>
</dbReference>
<dbReference type="Pfam" id="PF05195">
    <property type="entry name" value="AMP_N"/>
    <property type="match status" value="1"/>
</dbReference>
<dbReference type="SMART" id="SM01011">
    <property type="entry name" value="AMP_N"/>
    <property type="match status" value="1"/>
</dbReference>
<protein>
    <recommendedName>
        <fullName evidence="11">Xaa-Pro dipeptidase</fullName>
        <ecNumber evidence="10">3.4.13.9</ecNumber>
    </recommendedName>
    <alternativeName>
        <fullName evidence="14">Imidodipeptidase</fullName>
    </alternativeName>
    <alternativeName>
        <fullName evidence="12">Peptidase D</fullName>
    </alternativeName>
    <alternativeName>
        <fullName evidence="13">Proline dipeptidase</fullName>
    </alternativeName>
</protein>
<sequence length="478" mass="53606">MPGIFSLESIAAYAKSVDLFSKLRARFLSRFLSAGAAPGSVLVLKGMSDSQYYDTDQDREYRLESFFFYLFGVEEPDVTGLLEVSTGLPHLFVPRLPVNLGLFLVIQTPEVLFRKYGYQCHYLDEMSAVLSQINPSKIYLNKGTNSDSGVETPSTYVKLPEFDSYEIDENLLYPHLSESRVTKIPEEFEILKRAALAASEAHIEAMKICKPNMMEYQLAATFYHHVQFRYGQTYAFTPIIGSGNNGSVLHYPNKNCNMEDGTMVVSDMGSYVYGFCSDITCSYPVNGVFTHKQAGIYNAVLKANRAVIEAMKPGVDWTDMHILAEKVIIQDLVDIGLLRGNVDEMVEKRVGAIFFPHGLGHFLGMDTHDVGGYSTGHPRHTCPGLKKLRTRRNLEDGMYITVEPGCYFIDFALDQALADPELSRFLVPEKIQEYRGFGGVRIEEDVRVTATGCEVLSKVPRTVPQIEACMRGEDWTLV</sequence>
<proteinExistence type="inferred from homology"/>
<keyword evidence="4" id="KW-0479">Metal-binding</keyword>
<evidence type="ECO:0000256" key="1">
    <source>
        <dbReference type="ARBA" id="ARBA00001936"/>
    </source>
</evidence>
<dbReference type="InterPro" id="IPR000994">
    <property type="entry name" value="Pept_M24"/>
</dbReference>
<dbReference type="AlphaFoldDB" id="A0AAU9J111"/>
<comment type="catalytic activity">
    <reaction evidence="15">
        <text>Xaa-L-Pro dipeptide + H2O = an L-alpha-amino acid + L-proline</text>
        <dbReference type="Rhea" id="RHEA:76407"/>
        <dbReference type="ChEBI" id="CHEBI:15377"/>
        <dbReference type="ChEBI" id="CHEBI:59869"/>
        <dbReference type="ChEBI" id="CHEBI:60039"/>
        <dbReference type="ChEBI" id="CHEBI:195196"/>
        <dbReference type="EC" id="3.4.13.9"/>
    </reaction>
</comment>
<dbReference type="GO" id="GO:0070006">
    <property type="term" value="F:metalloaminopeptidase activity"/>
    <property type="evidence" value="ECO:0007669"/>
    <property type="project" value="InterPro"/>
</dbReference>
<keyword evidence="3" id="KW-0645">Protease</keyword>
<comment type="cofactor">
    <cofactor evidence="1">
        <name>Mn(2+)</name>
        <dbReference type="ChEBI" id="CHEBI:29035"/>
    </cofactor>
</comment>
<comment type="subunit">
    <text evidence="2">Homodimer.</text>
</comment>
<evidence type="ECO:0000256" key="2">
    <source>
        <dbReference type="ARBA" id="ARBA00011738"/>
    </source>
</evidence>
<comment type="caution">
    <text evidence="17">The sequence shown here is derived from an EMBL/GenBank/DDBJ whole genome shotgun (WGS) entry which is preliminary data.</text>
</comment>
<dbReference type="CDD" id="cd01087">
    <property type="entry name" value="Prolidase"/>
    <property type="match status" value="1"/>
</dbReference>
<evidence type="ECO:0000256" key="12">
    <source>
        <dbReference type="ARBA" id="ARBA00044252"/>
    </source>
</evidence>
<evidence type="ECO:0000256" key="14">
    <source>
        <dbReference type="ARBA" id="ARBA00044351"/>
    </source>
</evidence>
<dbReference type="Gene3D" id="3.90.230.10">
    <property type="entry name" value="Creatinase/methionine aminopeptidase superfamily"/>
    <property type="match status" value="1"/>
</dbReference>
<evidence type="ECO:0000256" key="4">
    <source>
        <dbReference type="ARBA" id="ARBA00022723"/>
    </source>
</evidence>
<dbReference type="InterPro" id="IPR029149">
    <property type="entry name" value="Creatin/AminoP/Spt16_N"/>
</dbReference>
<evidence type="ECO:0000256" key="3">
    <source>
        <dbReference type="ARBA" id="ARBA00022670"/>
    </source>
</evidence>
<dbReference type="EMBL" id="CAJZBQ010000021">
    <property type="protein sequence ID" value="CAG9318929.1"/>
    <property type="molecule type" value="Genomic_DNA"/>
</dbReference>
<evidence type="ECO:0000259" key="16">
    <source>
        <dbReference type="SMART" id="SM01011"/>
    </source>
</evidence>
<dbReference type="SUPFAM" id="SSF53092">
    <property type="entry name" value="Creatinase/prolidase N-terminal domain"/>
    <property type="match status" value="1"/>
</dbReference>
<accession>A0AAU9J111</accession>
<keyword evidence="6" id="KW-0224">Dipeptidase</keyword>
<organism evidence="17 18">
    <name type="scientific">Blepharisma stoltei</name>
    <dbReference type="NCBI Taxonomy" id="1481888"/>
    <lineage>
        <taxon>Eukaryota</taxon>
        <taxon>Sar</taxon>
        <taxon>Alveolata</taxon>
        <taxon>Ciliophora</taxon>
        <taxon>Postciliodesmatophora</taxon>
        <taxon>Heterotrichea</taxon>
        <taxon>Heterotrichida</taxon>
        <taxon>Blepharismidae</taxon>
        <taxon>Blepharisma</taxon>
    </lineage>
</organism>
<feature type="domain" description="Aminopeptidase P N-terminal" evidence="16">
    <location>
        <begin position="15"/>
        <end position="149"/>
    </location>
</feature>
<evidence type="ECO:0000256" key="8">
    <source>
        <dbReference type="ARBA" id="ARBA00023211"/>
    </source>
</evidence>
<dbReference type="Pfam" id="PF00557">
    <property type="entry name" value="Peptidase_M24"/>
    <property type="match status" value="1"/>
</dbReference>
<evidence type="ECO:0000256" key="15">
    <source>
        <dbReference type="ARBA" id="ARBA00048994"/>
    </source>
</evidence>
<evidence type="ECO:0000313" key="18">
    <source>
        <dbReference type="Proteomes" id="UP001162131"/>
    </source>
</evidence>
<dbReference type="PANTHER" id="PTHR48480">
    <property type="match status" value="1"/>
</dbReference>
<evidence type="ECO:0000313" key="17">
    <source>
        <dbReference type="EMBL" id="CAG9318929.1"/>
    </source>
</evidence>
<keyword evidence="8" id="KW-0464">Manganese</keyword>
<dbReference type="Proteomes" id="UP001162131">
    <property type="component" value="Unassembled WGS sequence"/>
</dbReference>
<evidence type="ECO:0000256" key="5">
    <source>
        <dbReference type="ARBA" id="ARBA00022801"/>
    </source>
</evidence>
<evidence type="ECO:0000256" key="6">
    <source>
        <dbReference type="ARBA" id="ARBA00022997"/>
    </source>
</evidence>